<evidence type="ECO:0000313" key="1">
    <source>
        <dbReference type="EMBL" id="PVW13409.1"/>
    </source>
</evidence>
<evidence type="ECO:0008006" key="3">
    <source>
        <dbReference type="Google" id="ProtNLM"/>
    </source>
</evidence>
<protein>
    <recommendedName>
        <fullName evidence="3">PaaI family thioesterase</fullName>
    </recommendedName>
</protein>
<dbReference type="AlphaFoldDB" id="A0A2U0HX54"/>
<name>A0A2U0HX54_9FLAO</name>
<organism evidence="1 2">
    <name type="scientific">Marixanthomonas spongiae</name>
    <dbReference type="NCBI Taxonomy" id="2174845"/>
    <lineage>
        <taxon>Bacteria</taxon>
        <taxon>Pseudomonadati</taxon>
        <taxon>Bacteroidota</taxon>
        <taxon>Flavobacteriia</taxon>
        <taxon>Flavobacteriales</taxon>
        <taxon>Flavobacteriaceae</taxon>
        <taxon>Marixanthomonas</taxon>
    </lineage>
</organism>
<dbReference type="Proteomes" id="UP000245962">
    <property type="component" value="Unassembled WGS sequence"/>
</dbReference>
<dbReference type="Gene3D" id="3.10.129.10">
    <property type="entry name" value="Hotdog Thioesterase"/>
    <property type="match status" value="1"/>
</dbReference>
<proteinExistence type="predicted"/>
<sequence length="74" mass="8349">MYNFGFSVQPVRVLLPYREELVGDIRRSRWHGGIIDLIMDSVGGMVGNANFSSKEDKLATIDLRIDYLQGAKAF</sequence>
<dbReference type="InterPro" id="IPR029069">
    <property type="entry name" value="HotDog_dom_sf"/>
</dbReference>
<evidence type="ECO:0000313" key="2">
    <source>
        <dbReference type="Proteomes" id="UP000245962"/>
    </source>
</evidence>
<keyword evidence="2" id="KW-1185">Reference proteome</keyword>
<comment type="caution">
    <text evidence="1">The sequence shown here is derived from an EMBL/GenBank/DDBJ whole genome shotgun (WGS) entry which is preliminary data.</text>
</comment>
<reference evidence="1 2" key="1">
    <citation type="submission" date="2018-04" db="EMBL/GenBank/DDBJ databases">
        <title>Marixanthomonas spongiae HN-E44 sp. nov., isolated from a marine sponge.</title>
        <authorList>
            <person name="Luo L."/>
            <person name="Zhuang L."/>
        </authorList>
    </citation>
    <scope>NUCLEOTIDE SEQUENCE [LARGE SCALE GENOMIC DNA]</scope>
    <source>
        <strain evidence="1 2">HN-E44</strain>
    </source>
</reference>
<dbReference type="EMBL" id="QEHR01000009">
    <property type="protein sequence ID" value="PVW13409.1"/>
    <property type="molecule type" value="Genomic_DNA"/>
</dbReference>
<gene>
    <name evidence="1" type="ORF">DDV96_13685</name>
</gene>
<dbReference type="SUPFAM" id="SSF54637">
    <property type="entry name" value="Thioesterase/thiol ester dehydrase-isomerase"/>
    <property type="match status" value="1"/>
</dbReference>
<accession>A0A2U0HX54</accession>